<dbReference type="AlphaFoldDB" id="A0A0F6TQW7"/>
<feature type="transmembrane region" description="Helical" evidence="1">
    <location>
        <begin position="78"/>
        <end position="101"/>
    </location>
</feature>
<dbReference type="KEGG" id="kge:TQ33_1117"/>
<name>A0A0F6TQW7_9GAMM</name>
<organism evidence="2 3">
    <name type="scientific">Kangiella geojedonensis</name>
    <dbReference type="NCBI Taxonomy" id="914150"/>
    <lineage>
        <taxon>Bacteria</taxon>
        <taxon>Pseudomonadati</taxon>
        <taxon>Pseudomonadota</taxon>
        <taxon>Gammaproteobacteria</taxon>
        <taxon>Kangiellales</taxon>
        <taxon>Kangiellaceae</taxon>
        <taxon>Kangiella</taxon>
    </lineage>
</organism>
<keyword evidence="1" id="KW-0472">Membrane</keyword>
<dbReference type="EMBL" id="CP010975">
    <property type="protein sequence ID" value="AKE52077.1"/>
    <property type="molecule type" value="Genomic_DNA"/>
</dbReference>
<proteinExistence type="predicted"/>
<evidence type="ECO:0000256" key="1">
    <source>
        <dbReference type="SAM" id="Phobius"/>
    </source>
</evidence>
<reference evidence="2 3" key="1">
    <citation type="submission" date="2015-02" db="EMBL/GenBank/DDBJ databases">
        <title>Complete genome sequence of Kangiella geojedonensis strain YCS-5T.</title>
        <authorList>
            <person name="Kim K.M."/>
        </authorList>
    </citation>
    <scope>NUCLEOTIDE SEQUENCE [LARGE SCALE GENOMIC DNA]</scope>
    <source>
        <strain evidence="2 3">YCS-5</strain>
    </source>
</reference>
<protein>
    <submittedName>
        <fullName evidence="2">Uncharacterized protein</fullName>
    </submittedName>
</protein>
<evidence type="ECO:0000313" key="2">
    <source>
        <dbReference type="EMBL" id="AKE52077.1"/>
    </source>
</evidence>
<sequence>MLYHFIFLGIISICGLIFYALLSHLMGIVSVKYPTVYKEYTKKAAFISQDSKFFAEFVLGGMYKHEIGEEDFKYAKRVIVIFVVELLLFISFLIFTFNYSFD</sequence>
<keyword evidence="3" id="KW-1185">Reference proteome</keyword>
<dbReference type="STRING" id="914150.TQ33_1117"/>
<feature type="transmembrane region" description="Helical" evidence="1">
    <location>
        <begin position="6"/>
        <end position="29"/>
    </location>
</feature>
<keyword evidence="1" id="KW-0812">Transmembrane</keyword>
<evidence type="ECO:0000313" key="3">
    <source>
        <dbReference type="Proteomes" id="UP000034071"/>
    </source>
</evidence>
<dbReference type="HOGENOM" id="CLU_2316536_0_0_6"/>
<dbReference type="Proteomes" id="UP000034071">
    <property type="component" value="Chromosome"/>
</dbReference>
<gene>
    <name evidence="2" type="ORF">TQ33_1117</name>
</gene>
<keyword evidence="1" id="KW-1133">Transmembrane helix</keyword>
<accession>A0A0F6TQW7</accession>